<dbReference type="PANTHER" id="PTHR21596">
    <property type="entry name" value="RIBONUCLEASE P SUBUNIT P38"/>
    <property type="match status" value="1"/>
</dbReference>
<organism evidence="1 2">
    <name type="scientific">Zingiber officinale</name>
    <name type="common">Ginger</name>
    <name type="synonym">Amomum zingiber</name>
    <dbReference type="NCBI Taxonomy" id="94328"/>
    <lineage>
        <taxon>Eukaryota</taxon>
        <taxon>Viridiplantae</taxon>
        <taxon>Streptophyta</taxon>
        <taxon>Embryophyta</taxon>
        <taxon>Tracheophyta</taxon>
        <taxon>Spermatophyta</taxon>
        <taxon>Magnoliopsida</taxon>
        <taxon>Liliopsida</taxon>
        <taxon>Zingiberales</taxon>
        <taxon>Zingiberaceae</taxon>
        <taxon>Zingiber</taxon>
    </lineage>
</organism>
<reference evidence="1 2" key="1">
    <citation type="submission" date="2020-08" db="EMBL/GenBank/DDBJ databases">
        <title>Plant Genome Project.</title>
        <authorList>
            <person name="Zhang R.-G."/>
        </authorList>
    </citation>
    <scope>NUCLEOTIDE SEQUENCE [LARGE SCALE GENOMIC DNA]</scope>
    <source>
        <tissue evidence="1">Rhizome</tissue>
    </source>
</reference>
<dbReference type="InterPro" id="IPR045177">
    <property type="entry name" value="FDM1-5/IDN2"/>
</dbReference>
<gene>
    <name evidence="1" type="ORF">ZIOFF_058478</name>
</gene>
<comment type="caution">
    <text evidence="1">The sequence shown here is derived from an EMBL/GenBank/DDBJ whole genome shotgun (WGS) entry which is preliminary data.</text>
</comment>
<dbReference type="Gene3D" id="3.30.70.2890">
    <property type="entry name" value="XS domain"/>
    <property type="match status" value="1"/>
</dbReference>
<dbReference type="EMBL" id="JACMSC010000016">
    <property type="protein sequence ID" value="KAG6481855.1"/>
    <property type="molecule type" value="Genomic_DNA"/>
</dbReference>
<dbReference type="InterPro" id="IPR038588">
    <property type="entry name" value="XS_domain_sf"/>
</dbReference>
<dbReference type="GO" id="GO:0080188">
    <property type="term" value="P:gene silencing by siRNA-directed DNA methylation"/>
    <property type="evidence" value="ECO:0007669"/>
    <property type="project" value="InterPro"/>
</dbReference>
<accession>A0A8J5F7Q2</accession>
<protein>
    <submittedName>
        <fullName evidence="1">Uncharacterized protein</fullName>
    </submittedName>
</protein>
<keyword evidence="2" id="KW-1185">Reference proteome</keyword>
<dbReference type="Proteomes" id="UP000734854">
    <property type="component" value="Unassembled WGS sequence"/>
</dbReference>
<sequence>MVVLVNANPSDAEGEANSFADQLADFHPTDTVFLHLEDEKGGRSTGTTVIGDSSSALHGWLALSDDYNKDSHIGRYLRKHGELKTVKQVTEEKKKKNGKLVANLAYVLDVKNKQLHDLEVRNNKTNFFIHQPKYEKAPYEADLVWKQRKLVEETHPQKTSPSCGAYNKGPFDGRSRLAPVPATVADKSKSQDDEWGNTIYLSMRATSSRISSSMPWESPPLKTQHLAFARFLQHDLAYPLPWEDLNATVGGGAVPATIVATNSEPPHKEELLH</sequence>
<proteinExistence type="predicted"/>
<evidence type="ECO:0000313" key="2">
    <source>
        <dbReference type="Proteomes" id="UP000734854"/>
    </source>
</evidence>
<dbReference type="AlphaFoldDB" id="A0A8J5F7Q2"/>
<evidence type="ECO:0000313" key="1">
    <source>
        <dbReference type="EMBL" id="KAG6481855.1"/>
    </source>
</evidence>
<name>A0A8J5F7Q2_ZINOF</name>
<dbReference type="PANTHER" id="PTHR21596:SF3">
    <property type="entry name" value="FACTOR OF DNA METHYLATION 1-RELATED"/>
    <property type="match status" value="1"/>
</dbReference>